<organism evidence="9 10">
    <name type="scientific">Nonomuraea thailandensis</name>
    <dbReference type="NCBI Taxonomy" id="1188745"/>
    <lineage>
        <taxon>Bacteria</taxon>
        <taxon>Bacillati</taxon>
        <taxon>Actinomycetota</taxon>
        <taxon>Actinomycetes</taxon>
        <taxon>Streptosporangiales</taxon>
        <taxon>Streptosporangiaceae</taxon>
        <taxon>Nonomuraea</taxon>
    </lineage>
</organism>
<dbReference type="InterPro" id="IPR050794">
    <property type="entry name" value="CPA2_transporter"/>
</dbReference>
<dbReference type="GO" id="GO:0012505">
    <property type="term" value="C:endomembrane system"/>
    <property type="evidence" value="ECO:0007669"/>
    <property type="project" value="TreeGrafter"/>
</dbReference>
<feature type="transmembrane region" description="Helical" evidence="7">
    <location>
        <begin position="309"/>
        <end position="329"/>
    </location>
</feature>
<feature type="transmembrane region" description="Helical" evidence="7">
    <location>
        <begin position="373"/>
        <end position="394"/>
    </location>
</feature>
<dbReference type="EMBL" id="JAMZEB010000001">
    <property type="protein sequence ID" value="MCP2353470.1"/>
    <property type="molecule type" value="Genomic_DNA"/>
</dbReference>
<evidence type="ECO:0000256" key="5">
    <source>
        <dbReference type="ARBA" id="ARBA00023065"/>
    </source>
</evidence>
<evidence type="ECO:0000256" key="7">
    <source>
        <dbReference type="SAM" id="Phobius"/>
    </source>
</evidence>
<dbReference type="PANTHER" id="PTHR32468">
    <property type="entry name" value="CATION/H + ANTIPORTER"/>
    <property type="match status" value="1"/>
</dbReference>
<dbReference type="GO" id="GO:0016020">
    <property type="term" value="C:membrane"/>
    <property type="evidence" value="ECO:0007669"/>
    <property type="project" value="UniProtKB-SubCell"/>
</dbReference>
<evidence type="ECO:0000313" key="9">
    <source>
        <dbReference type="EMBL" id="MCP2353470.1"/>
    </source>
</evidence>
<feature type="transmembrane region" description="Helical" evidence="7">
    <location>
        <begin position="133"/>
        <end position="155"/>
    </location>
</feature>
<evidence type="ECO:0000256" key="6">
    <source>
        <dbReference type="ARBA" id="ARBA00023136"/>
    </source>
</evidence>
<keyword evidence="5" id="KW-0406">Ion transport</keyword>
<gene>
    <name evidence="9" type="ORF">HD597_000490</name>
</gene>
<evidence type="ECO:0000256" key="3">
    <source>
        <dbReference type="ARBA" id="ARBA00022692"/>
    </source>
</evidence>
<dbReference type="GO" id="GO:0015297">
    <property type="term" value="F:antiporter activity"/>
    <property type="evidence" value="ECO:0007669"/>
    <property type="project" value="InterPro"/>
</dbReference>
<comment type="subcellular location">
    <subcellularLocation>
        <location evidence="1">Membrane</location>
        <topology evidence="1">Multi-pass membrane protein</topology>
    </subcellularLocation>
</comment>
<keyword evidence="10" id="KW-1185">Reference proteome</keyword>
<dbReference type="GO" id="GO:1902600">
    <property type="term" value="P:proton transmembrane transport"/>
    <property type="evidence" value="ECO:0007669"/>
    <property type="project" value="InterPro"/>
</dbReference>
<dbReference type="PANTHER" id="PTHR32468:SF84">
    <property type="entry name" value="OS05G0382200 PROTEIN"/>
    <property type="match status" value="1"/>
</dbReference>
<feature type="transmembrane region" description="Helical" evidence="7">
    <location>
        <begin position="224"/>
        <end position="242"/>
    </location>
</feature>
<evidence type="ECO:0000313" key="10">
    <source>
        <dbReference type="Proteomes" id="UP001139648"/>
    </source>
</evidence>
<dbReference type="AlphaFoldDB" id="A0A9X2JZ84"/>
<feature type="domain" description="Cation/H+ exchanger transmembrane" evidence="8">
    <location>
        <begin position="19"/>
        <end position="390"/>
    </location>
</feature>
<name>A0A9X2JZ84_9ACTN</name>
<protein>
    <submittedName>
        <fullName evidence="9">Kef-type K+ transport system membrane component KefB</fullName>
    </submittedName>
</protein>
<feature type="transmembrane region" description="Helical" evidence="7">
    <location>
        <begin position="32"/>
        <end position="51"/>
    </location>
</feature>
<feature type="transmembrane region" description="Helical" evidence="7">
    <location>
        <begin position="196"/>
        <end position="217"/>
    </location>
</feature>
<feature type="transmembrane region" description="Helical" evidence="7">
    <location>
        <begin position="94"/>
        <end position="127"/>
    </location>
</feature>
<keyword evidence="3 7" id="KW-0812">Transmembrane</keyword>
<reference evidence="9" key="1">
    <citation type="submission" date="2022-06" db="EMBL/GenBank/DDBJ databases">
        <title>Sequencing the genomes of 1000 actinobacteria strains.</title>
        <authorList>
            <person name="Klenk H.-P."/>
        </authorList>
    </citation>
    <scope>NUCLEOTIDE SEQUENCE</scope>
    <source>
        <strain evidence="9">DSM 46694</strain>
    </source>
</reference>
<keyword evidence="2" id="KW-0813">Transport</keyword>
<feature type="transmembrane region" description="Helical" evidence="7">
    <location>
        <begin position="286"/>
        <end position="303"/>
    </location>
</feature>
<comment type="caution">
    <text evidence="9">The sequence shown here is derived from an EMBL/GenBank/DDBJ whole genome shotgun (WGS) entry which is preliminary data.</text>
</comment>
<dbReference type="Gene3D" id="1.20.1530.20">
    <property type="match status" value="1"/>
</dbReference>
<dbReference type="InterPro" id="IPR006153">
    <property type="entry name" value="Cation/H_exchanger_TM"/>
</dbReference>
<dbReference type="Pfam" id="PF00999">
    <property type="entry name" value="Na_H_Exchanger"/>
    <property type="match status" value="1"/>
</dbReference>
<evidence type="ECO:0000256" key="1">
    <source>
        <dbReference type="ARBA" id="ARBA00004141"/>
    </source>
</evidence>
<dbReference type="Proteomes" id="UP001139648">
    <property type="component" value="Unassembled WGS sequence"/>
</dbReference>
<evidence type="ECO:0000259" key="8">
    <source>
        <dbReference type="Pfam" id="PF00999"/>
    </source>
</evidence>
<feature type="transmembrane region" description="Helical" evidence="7">
    <location>
        <begin position="167"/>
        <end position="190"/>
    </location>
</feature>
<feature type="transmembrane region" description="Helical" evidence="7">
    <location>
        <begin position="63"/>
        <end position="82"/>
    </location>
</feature>
<dbReference type="RefSeq" id="WP_253740028.1">
    <property type="nucleotide sequence ID" value="NZ_BAABKA010000020.1"/>
</dbReference>
<keyword evidence="4 7" id="KW-1133">Transmembrane helix</keyword>
<feature type="transmembrane region" description="Helical" evidence="7">
    <location>
        <begin position="6"/>
        <end position="25"/>
    </location>
</feature>
<evidence type="ECO:0000256" key="2">
    <source>
        <dbReference type="ARBA" id="ARBA00022448"/>
    </source>
</evidence>
<evidence type="ECO:0000256" key="4">
    <source>
        <dbReference type="ARBA" id="ARBA00022989"/>
    </source>
</evidence>
<dbReference type="InterPro" id="IPR038770">
    <property type="entry name" value="Na+/solute_symporter_sf"/>
</dbReference>
<sequence length="416" mass="41746">MNGLLYFAAAVVIVFGSAWCGRAVARALRQPAVIGEIVAGLVAGPALLVTGGPVARELLAPEVLSALAAVGHAGLVLYLVRVTWHLRAESRNIAVWSIGWIVAGAYAVPLAAGAALAAVLLALGVAAPGGAHSAAFVLMVAVALAVTAVPALARILDDRPAGPAGPLALAVAICIDVLSWPLLALAVGLAGGGAGVPGTITVTGAGVAAAVLLRRILGRPLDVLCRRSLAGAALVVGVAAIGAAELTAAWGMTHILGAVLVGLALPARQGPSWSHMIHGIGRTGGWLLPAFFVTTGLSVFAGGAQPQVWWLVAVVTAVAFTAKLTGGYVGSRLAGHGRRVALRLGVLLNTRGLTELIVLQAGYEAGILTGPVYTAFVVMALACTAATAPLLAMIERGDPDASSRPAVRSPLKRVNT</sequence>
<accession>A0A9X2JZ84</accession>
<proteinExistence type="predicted"/>
<keyword evidence="6 7" id="KW-0472">Membrane</keyword>
<dbReference type="GO" id="GO:0006885">
    <property type="term" value="P:regulation of pH"/>
    <property type="evidence" value="ECO:0007669"/>
    <property type="project" value="TreeGrafter"/>
</dbReference>